<feature type="region of interest" description="Disordered" evidence="1">
    <location>
        <begin position="309"/>
        <end position="393"/>
    </location>
</feature>
<evidence type="ECO:0000313" key="4">
    <source>
        <dbReference type="Proteomes" id="UP000218811"/>
    </source>
</evidence>
<dbReference type="OrthoDB" id="5563539at2759"/>
<dbReference type="STRING" id="742152.A0A2H3J231"/>
<feature type="compositionally biased region" description="Low complexity" evidence="1">
    <location>
        <begin position="485"/>
        <end position="496"/>
    </location>
</feature>
<dbReference type="GO" id="GO:0005773">
    <property type="term" value="C:vacuole"/>
    <property type="evidence" value="ECO:0007669"/>
    <property type="project" value="GOC"/>
</dbReference>
<dbReference type="OMA" id="EDVYHHR"/>
<dbReference type="PANTHER" id="PTHR28051:SF1">
    <property type="entry name" value="PROTEIN MTL1-RELATED"/>
    <property type="match status" value="1"/>
</dbReference>
<dbReference type="AlphaFoldDB" id="A0A2H3J231"/>
<dbReference type="EMBL" id="KB467876">
    <property type="protein sequence ID" value="PCH36292.1"/>
    <property type="molecule type" value="Genomic_DNA"/>
</dbReference>
<dbReference type="InterPro" id="IPR013860">
    <property type="entry name" value="AreA_GATA"/>
</dbReference>
<feature type="region of interest" description="Disordered" evidence="1">
    <location>
        <begin position="114"/>
        <end position="134"/>
    </location>
</feature>
<reference evidence="3 4" key="1">
    <citation type="journal article" date="2012" name="Science">
        <title>The Paleozoic origin of enzymatic lignin decomposition reconstructed from 31 fungal genomes.</title>
        <authorList>
            <person name="Floudas D."/>
            <person name="Binder M."/>
            <person name="Riley R."/>
            <person name="Barry K."/>
            <person name="Blanchette R.A."/>
            <person name="Henrissat B."/>
            <person name="Martinez A.T."/>
            <person name="Otillar R."/>
            <person name="Spatafora J.W."/>
            <person name="Yadav J.S."/>
            <person name="Aerts A."/>
            <person name="Benoit I."/>
            <person name="Boyd A."/>
            <person name="Carlson A."/>
            <person name="Copeland A."/>
            <person name="Coutinho P.M."/>
            <person name="de Vries R.P."/>
            <person name="Ferreira P."/>
            <person name="Findley K."/>
            <person name="Foster B."/>
            <person name="Gaskell J."/>
            <person name="Glotzer D."/>
            <person name="Gorecki P."/>
            <person name="Heitman J."/>
            <person name="Hesse C."/>
            <person name="Hori C."/>
            <person name="Igarashi K."/>
            <person name="Jurgens J.A."/>
            <person name="Kallen N."/>
            <person name="Kersten P."/>
            <person name="Kohler A."/>
            <person name="Kuees U."/>
            <person name="Kumar T.K.A."/>
            <person name="Kuo A."/>
            <person name="LaButti K."/>
            <person name="Larrondo L.F."/>
            <person name="Lindquist E."/>
            <person name="Ling A."/>
            <person name="Lombard V."/>
            <person name="Lucas S."/>
            <person name="Lundell T."/>
            <person name="Martin R."/>
            <person name="McLaughlin D.J."/>
            <person name="Morgenstern I."/>
            <person name="Morin E."/>
            <person name="Murat C."/>
            <person name="Nagy L.G."/>
            <person name="Nolan M."/>
            <person name="Ohm R.A."/>
            <person name="Patyshakuliyeva A."/>
            <person name="Rokas A."/>
            <person name="Ruiz-Duenas F.J."/>
            <person name="Sabat G."/>
            <person name="Salamov A."/>
            <person name="Samejima M."/>
            <person name="Schmutz J."/>
            <person name="Slot J.C."/>
            <person name="St John F."/>
            <person name="Stenlid J."/>
            <person name="Sun H."/>
            <person name="Sun S."/>
            <person name="Syed K."/>
            <person name="Tsang A."/>
            <person name="Wiebenga A."/>
            <person name="Young D."/>
            <person name="Pisabarro A."/>
            <person name="Eastwood D.C."/>
            <person name="Martin F."/>
            <person name="Cullen D."/>
            <person name="Grigoriev I.V."/>
            <person name="Hibbett D.S."/>
        </authorList>
    </citation>
    <scope>NUCLEOTIDE SEQUENCE [LARGE SCALE GENOMIC DNA]</scope>
    <source>
        <strain evidence="3 4">MD-104</strain>
    </source>
</reference>
<feature type="compositionally biased region" description="Polar residues" evidence="1">
    <location>
        <begin position="641"/>
        <end position="651"/>
    </location>
</feature>
<feature type="compositionally biased region" description="Polar residues" evidence="1">
    <location>
        <begin position="114"/>
        <end position="132"/>
    </location>
</feature>
<feature type="compositionally biased region" description="Polar residues" evidence="1">
    <location>
        <begin position="661"/>
        <end position="676"/>
    </location>
</feature>
<feature type="compositionally biased region" description="Low complexity" evidence="1">
    <location>
        <begin position="370"/>
        <end position="379"/>
    </location>
</feature>
<evidence type="ECO:0000313" key="3">
    <source>
        <dbReference type="EMBL" id="PCH36292.1"/>
    </source>
</evidence>
<dbReference type="GO" id="GO:0042149">
    <property type="term" value="P:cellular response to glucose starvation"/>
    <property type="evidence" value="ECO:0007669"/>
    <property type="project" value="TreeGrafter"/>
</dbReference>
<feature type="compositionally biased region" description="Low complexity" evidence="1">
    <location>
        <begin position="689"/>
        <end position="713"/>
    </location>
</feature>
<accession>A0A2H3J231</accession>
<feature type="compositionally biased region" description="Polar residues" evidence="1">
    <location>
        <begin position="845"/>
        <end position="861"/>
    </location>
</feature>
<feature type="compositionally biased region" description="Polar residues" evidence="1">
    <location>
        <begin position="918"/>
        <end position="932"/>
    </location>
</feature>
<dbReference type="Proteomes" id="UP000218811">
    <property type="component" value="Unassembled WGS sequence"/>
</dbReference>
<sequence>MPVPPTLTSYLPVLLVSVSHNAVPDDTSFSTLPDGQVDYLSHEWREEDVWRSWRNMTRQKNAIANGMRLENASWRTWWKQRNKLKTVSPETLNWLKDSDVTWLYGPLHIGSDWSPPSRSTESLHAPKRQNSADAVPLARANTDTHASGATSQPKKPILKRRSISQLLLLPSSPWFEQADTDEEDNATLEAEGDEDGSKRPSLLHTKSDTHISWRGRPHRKDSPPRIIAEGAPEEPSGSRTRDPSVAMSTLTSATSSGASNATGSDPELSGSSSVGSGATHESGGLKKKHISFNTFVEQCIAIEKPATKRHPTGAHRGAPVFNYDDGYDEDSEVGYDEDEDSPSYYIDRPAVNSDSDDDDEDVLEMRTSRSRASSTSSTSHRMRPSFSADMAASSYPRCRPPLMRKASTGGERVTIAPIAPTILKSTGVGNNLISVGTGKITPVPKDVELVYVPPSNSNYGLHGSPNVGSEDVYHHRESYFSIGTSPSPSRSPLSSPQVPTAAVLPPPGQLSSSPPKYETVTGHFFPHQSPVGSPIHHDDLSDGVVEDTFDYFDGPTLTRDYSGEWSSARGRSNSRDDMSDGGAASVPTGRSSRGHSPPTYSPGQSPQTPVVLVNEVNGATEERTERSRESSPSYADHTEDSTPTFVHTTTPAVPVPRVGASRSNTHPQISFSQSPQVPECVLLSPPDFPGRGRTPPGSASGSTTTGPSSCSRSSDSRSDSRGRSLTRNASFSDRERSGSRSSRGTNSPMGSLSPTGSALALGGANAYAKGRERDSRSLRGDEERGRERTGRALAASLSPPNLVESPTRDAGEYQAYSPSVVSSTSEESSPPSSVSGSSTASAATVRQSSQMDALSHSSATSRPRAPGIAAVPIPSPIQEEDEQRSRHPTPANSPVSALNPVLPPSASPASPQEKSARRTTSPDAKSPINSASPVPIPRPKTYGPRDGQQDPQTLVSRAVDIVSSARGFLGSIWNSGAA</sequence>
<feature type="domain" description="Nitrogen regulatory protein areA GATA-like" evidence="2">
    <location>
        <begin position="52"/>
        <end position="79"/>
    </location>
</feature>
<feature type="compositionally biased region" description="Basic and acidic residues" evidence="1">
    <location>
        <begin position="620"/>
        <end position="629"/>
    </location>
</feature>
<feature type="compositionally biased region" description="Low complexity" evidence="1">
    <location>
        <begin position="244"/>
        <end position="264"/>
    </location>
</feature>
<dbReference type="PANTHER" id="PTHR28051">
    <property type="entry name" value="PROTEIN MTL1-RELATED"/>
    <property type="match status" value="1"/>
</dbReference>
<dbReference type="GO" id="GO:0007039">
    <property type="term" value="P:protein catabolic process in the vacuole"/>
    <property type="evidence" value="ECO:0007669"/>
    <property type="project" value="TreeGrafter"/>
</dbReference>
<feature type="compositionally biased region" description="Low complexity" evidence="1">
    <location>
        <begin position="817"/>
        <end position="844"/>
    </location>
</feature>
<feature type="region of interest" description="Disordered" evidence="1">
    <location>
        <begin position="555"/>
        <end position="953"/>
    </location>
</feature>
<keyword evidence="4" id="KW-1185">Reference proteome</keyword>
<feature type="region of interest" description="Disordered" evidence="1">
    <location>
        <begin position="174"/>
        <end position="285"/>
    </location>
</feature>
<name>A0A2H3J231_WOLCO</name>
<feature type="compositionally biased region" description="Basic and acidic residues" evidence="1">
    <location>
        <begin position="769"/>
        <end position="790"/>
    </location>
</feature>
<feature type="compositionally biased region" description="Acidic residues" evidence="1">
    <location>
        <begin position="325"/>
        <end position="341"/>
    </location>
</feature>
<feature type="compositionally biased region" description="Polar residues" evidence="1">
    <location>
        <begin position="744"/>
        <end position="756"/>
    </location>
</feature>
<gene>
    <name evidence="3" type="ORF">WOLCODRAFT_126993</name>
</gene>
<protein>
    <recommendedName>
        <fullName evidence="2">Nitrogen regulatory protein areA GATA-like domain-containing protein</fullName>
    </recommendedName>
</protein>
<dbReference type="InterPro" id="IPR052292">
    <property type="entry name" value="Glucose_repression_reg"/>
</dbReference>
<feature type="region of interest" description="Disordered" evidence="1">
    <location>
        <begin position="482"/>
        <end position="520"/>
    </location>
</feature>
<evidence type="ECO:0000256" key="1">
    <source>
        <dbReference type="SAM" id="MobiDB-lite"/>
    </source>
</evidence>
<organism evidence="3 4">
    <name type="scientific">Wolfiporia cocos (strain MD-104)</name>
    <name type="common">Brown rot fungus</name>
    <dbReference type="NCBI Taxonomy" id="742152"/>
    <lineage>
        <taxon>Eukaryota</taxon>
        <taxon>Fungi</taxon>
        <taxon>Dikarya</taxon>
        <taxon>Basidiomycota</taxon>
        <taxon>Agaricomycotina</taxon>
        <taxon>Agaricomycetes</taxon>
        <taxon>Polyporales</taxon>
        <taxon>Phaeolaceae</taxon>
        <taxon>Wolfiporia</taxon>
    </lineage>
</organism>
<feature type="compositionally biased region" description="Acidic residues" evidence="1">
    <location>
        <begin position="178"/>
        <end position="194"/>
    </location>
</feature>
<evidence type="ECO:0000259" key="2">
    <source>
        <dbReference type="Pfam" id="PF08550"/>
    </source>
</evidence>
<proteinExistence type="predicted"/>
<dbReference type="Pfam" id="PF08550">
    <property type="entry name" value="GATA_AreA"/>
    <property type="match status" value="1"/>
</dbReference>